<feature type="compositionally biased region" description="Polar residues" evidence="1">
    <location>
        <begin position="142"/>
        <end position="164"/>
    </location>
</feature>
<dbReference type="Gene3D" id="1.10.150.50">
    <property type="entry name" value="Transcription Factor, Ets-1"/>
    <property type="match status" value="1"/>
</dbReference>
<dbReference type="RefSeq" id="XP_032811148.1">
    <property type="nucleotide sequence ID" value="XM_032955257.1"/>
</dbReference>
<feature type="region of interest" description="Disordered" evidence="1">
    <location>
        <begin position="138"/>
        <end position="167"/>
    </location>
</feature>
<protein>
    <submittedName>
        <fullName evidence="4">Sterile alpha motif domain-containing protein 9-like isoform X1</fullName>
    </submittedName>
</protein>
<feature type="compositionally biased region" description="Basic and acidic residues" evidence="1">
    <location>
        <begin position="649"/>
        <end position="665"/>
    </location>
</feature>
<feature type="domain" description="SAM" evidence="2">
    <location>
        <begin position="565"/>
        <end position="604"/>
    </location>
</feature>
<dbReference type="PANTHER" id="PTHR16155:SF18">
    <property type="entry name" value="STERILE ALPHA MOTIF DOMAIN-CONTAINING PROTEIN 9-LIKE"/>
    <property type="match status" value="1"/>
</dbReference>
<dbReference type="InterPro" id="IPR013761">
    <property type="entry name" value="SAM/pointed_sf"/>
</dbReference>
<feature type="compositionally biased region" description="Basic residues" evidence="1">
    <location>
        <begin position="472"/>
        <end position="482"/>
    </location>
</feature>
<name>A0AAJ7WWD9_PETMA</name>
<dbReference type="GeneID" id="116942868"/>
<dbReference type="Proteomes" id="UP001318040">
    <property type="component" value="Chromosome 16"/>
</dbReference>
<evidence type="ECO:0000313" key="4">
    <source>
        <dbReference type="RefSeq" id="XP_032811148.1"/>
    </source>
</evidence>
<dbReference type="InterPro" id="IPR001660">
    <property type="entry name" value="SAM"/>
</dbReference>
<gene>
    <name evidence="4" type="primary">LOC116942868</name>
</gene>
<dbReference type="InterPro" id="IPR011990">
    <property type="entry name" value="TPR-like_helical_dom_sf"/>
</dbReference>
<evidence type="ECO:0000313" key="3">
    <source>
        <dbReference type="Proteomes" id="UP001318040"/>
    </source>
</evidence>
<feature type="compositionally biased region" description="Polar residues" evidence="1">
    <location>
        <begin position="488"/>
        <end position="518"/>
    </location>
</feature>
<evidence type="ECO:0000259" key="2">
    <source>
        <dbReference type="PROSITE" id="PS50105"/>
    </source>
</evidence>
<dbReference type="PANTHER" id="PTHR16155">
    <property type="entry name" value="DED DOMAIN-CONTAINING PROTEIN"/>
    <property type="match status" value="1"/>
</dbReference>
<accession>A0AAJ7WWD9</accession>
<dbReference type="GO" id="GO:0005737">
    <property type="term" value="C:cytoplasm"/>
    <property type="evidence" value="ECO:0007669"/>
    <property type="project" value="TreeGrafter"/>
</dbReference>
<evidence type="ECO:0000256" key="1">
    <source>
        <dbReference type="SAM" id="MobiDB-lite"/>
    </source>
</evidence>
<proteinExistence type="predicted"/>
<reference evidence="4" key="1">
    <citation type="submission" date="2025-08" db="UniProtKB">
        <authorList>
            <consortium name="RefSeq"/>
        </authorList>
    </citation>
    <scope>IDENTIFICATION</scope>
    <source>
        <tissue evidence="4">Sperm</tissue>
    </source>
</reference>
<feature type="compositionally biased region" description="Low complexity" evidence="1">
    <location>
        <begin position="316"/>
        <end position="328"/>
    </location>
</feature>
<dbReference type="SUPFAM" id="SSF48452">
    <property type="entry name" value="TPR-like"/>
    <property type="match status" value="1"/>
</dbReference>
<feature type="compositionally biased region" description="Basic and acidic residues" evidence="1">
    <location>
        <begin position="552"/>
        <end position="563"/>
    </location>
</feature>
<dbReference type="PROSITE" id="PS50105">
    <property type="entry name" value="SAM_DOMAIN"/>
    <property type="match status" value="1"/>
</dbReference>
<organism evidence="3 4">
    <name type="scientific">Petromyzon marinus</name>
    <name type="common">Sea lamprey</name>
    <dbReference type="NCBI Taxonomy" id="7757"/>
    <lineage>
        <taxon>Eukaryota</taxon>
        <taxon>Metazoa</taxon>
        <taxon>Chordata</taxon>
        <taxon>Craniata</taxon>
        <taxon>Vertebrata</taxon>
        <taxon>Cyclostomata</taxon>
        <taxon>Hyperoartia</taxon>
        <taxon>Petromyzontiformes</taxon>
        <taxon>Petromyzontidae</taxon>
        <taxon>Petromyzon</taxon>
    </lineage>
</organism>
<dbReference type="Gene3D" id="1.25.40.10">
    <property type="entry name" value="Tetratricopeptide repeat domain"/>
    <property type="match status" value="1"/>
</dbReference>
<keyword evidence="3" id="KW-1185">Reference proteome</keyword>
<feature type="region of interest" description="Disordered" evidence="1">
    <location>
        <begin position="183"/>
        <end position="563"/>
    </location>
</feature>
<feature type="region of interest" description="Disordered" evidence="1">
    <location>
        <begin position="647"/>
        <end position="671"/>
    </location>
</feature>
<sequence>MFQIKINFMEQLPTMCSCTERVWQPIHNRQKEVAAQLRKVQQSTVWELQDTTQWLAEYSIYVRDVDLLLWEITVNPASTLEDVVESLGEKGVKIPTIASFFCGCRKILQGSPLQNFGVGNGTNIEVCLGLLGGGRKKKNNKQQMDNVSAPTNVQDGQASVSQDEQQSDQHALYNLSLQGASGGAEETTFVEDKGPHVSPMGGGDTCKQSKVKNKKKAQDPAVGLHSGSTSPSELPATAKTEPSSGQLCDAVDSEGQISQETSGGEEMSFSEGDGLDRKGHVPQLKIQSNKIVLEIEGGDTLKKLKKKKKSKDPAVSSQSGSSSPSQQPATAKTKPSPEQLCDTEDLISQGASRDAVTFPSEGDCKANKPVSEIEGGDVMKKSKAKKKSKCPAVSSQPCSTSQKPASVKTKPSSWQLSDTVDSEDRLMQGPSGGTDSFPSEGGDGSNCKGQVLLQNIQANKAIEETEGGATWKKSKVKKKKKNPVVSSHSGSTSPRQQPATAKTKPSSGQLSNKVDSQGASGGAETPPFEGGDGLDSKGRVLNRNIQVNKTVSETEERRPENMKDWKDNHVQNWLREIQFNESSCDKLKQEEVTGAVLVVLSKEDCDSFKIPRGQMILLIKKRDEYLSKSVQDTVPVSTIKLATDLAESESEKKKELPQSKRDSKGFTETPAMVDPNCTLTIGNEGREIIFIDPCPFESDSSKYSYGKGKCLPPESGKGNLITPCHEYKAFQPGTCTSEEKKRKSFINETFRFASACINSRTNGTIHFGVGDKENGCLHAEVLGVDVSDVRNYQQWLLDGLATCLCTDDERTIVSSCMRPPRFVKVSSSGTHLANNLFVIEVDIVPAHKTCGNKIVRVKLIPDVGKGAKEIAFKRDRDLSEKIGNIEQYLENNLPVLINRRLKCEKVHTSKTERKAMHTDLDLKLTKLITGGEKTLDESTYDHYLLVTNSPETDSILKDVTFIKEIPWLAVLDFNSKSYYNGLHKMFRVNKLAVQLNSPQAYDGWYKGLDKFCDDMKIGKICQWIYCNGWSPLNDSKEAWMDVDMWHRDRSSAVANVINFLCTRVLQTGTHLVVFLLLSTVDSEKDPMLEVLKCFYKEMHGHQHMLCLADNENTYDKWISLQSILKPEELEDRCMKGMKMREVNDTVLSIKKETRMDKKFIPEFNGALCIVDDETEKDMSTLNVLYLNQCEDCAIEEDENKFRKFKLEEETNYYKGGKITWWLFYFTDRGYSKCWFKRDNYDTLKRAITRQEQNTYQSVKIVNLFHHPGCGGTTMGMNVLWDLRKDFRCAVVNDNVHNTLEIARNVVHLLTYNKEDDTNVRQEDGFISVLLLVDNAAFDVGQLRKNISKQIDGKGCRVTRPTVFILSCCRATNPETLCQENPNTSIPLTHTLTKTETTAIVEKHHELEKEHLEKTKSFISFMVMKNNFSRDYVTKLVEDSLQSVPNSQRELDFLAYVALLSVYVEDFSLPVSHCQQFFGIHGYLSNFRTFLHKAISFLLIDLQREQYNLYRAIRIVHPMVAEEILKHLYSKMSTDLTKIALNFFQEEAMFHHRFAQDDFLKSVNEMLIKRQYKEHRHPLDSLRHVATEQIDAEELELDKALFSNLVIAICEESKGQAAAIEVLEKAFKMLSEEPFSAFIAQAIARLLIKSEKYDDAKIWAKKACDIRQNNPFIFNTLGQTYRAEMKHTFRRKLIKKERIQERDLCKALELARDASHWFKESQEAQSQESTTINVSGFLDELDVALYIIKLLSLTGMFHCDSPLGKLSLQNYLMKDTETLPSSISSLWAPYHDYLKNLVANIERCLDWVIREVLYHKASDFMTKKYHQLCETYAEVSQLIYSPHQLSKKKEIIANAVGDDIKLKMAGGSNFEFLLKKLFDPQMEKRLCDIFTLLKNLMNTEDMKYFPHYFIVNCAICYYGPSGTKATHFQEMYNKGLEIAGKICRGIYESTPYPYFVIALLLLPNLEHLTEEQTRYLINSLEQMYTLYKRHAAKKAFTFSTKNNILYLGQGEGYTSIVHRTQLHQFCELKQWHEQRKWWFQEVWTNSEVCEKLKRVRGFVRSEDKIFISTAYEDLNIPVTPSNLSYTRCRSYIEEVEFFVAYSLCGLFAYDIKPVRVSNKK</sequence>
<dbReference type="KEGG" id="pmrn:116942868"/>
<dbReference type="SUPFAM" id="SSF47769">
    <property type="entry name" value="SAM/Pointed domain"/>
    <property type="match status" value="1"/>
</dbReference>
<feature type="compositionally biased region" description="Polar residues" evidence="1">
    <location>
        <begin position="393"/>
        <end position="419"/>
    </location>
</feature>